<feature type="domain" description="Mot1 central" evidence="1">
    <location>
        <begin position="1"/>
        <end position="131"/>
    </location>
</feature>
<dbReference type="PANTHER" id="PTHR36498:SF1">
    <property type="entry name" value="TATA-BINDING PROTEIN-ASSOCIATED FACTOR 172"/>
    <property type="match status" value="1"/>
</dbReference>
<dbReference type="GO" id="GO:0003677">
    <property type="term" value="F:DNA binding"/>
    <property type="evidence" value="ECO:0007669"/>
    <property type="project" value="InterPro"/>
</dbReference>
<dbReference type="PANTHER" id="PTHR36498">
    <property type="entry name" value="TATA-BINDING PROTEIN-ASSOCIATED FACTOR 172"/>
    <property type="match status" value="1"/>
</dbReference>
<dbReference type="EMBL" id="JAEUBG010004274">
    <property type="protein sequence ID" value="KAH3681733.1"/>
    <property type="molecule type" value="Genomic_DNA"/>
</dbReference>
<dbReference type="GO" id="GO:0016887">
    <property type="term" value="F:ATP hydrolysis activity"/>
    <property type="evidence" value="ECO:0007669"/>
    <property type="project" value="InterPro"/>
</dbReference>
<evidence type="ECO:0000313" key="2">
    <source>
        <dbReference type="EMBL" id="KAH3681733.1"/>
    </source>
</evidence>
<protein>
    <recommendedName>
        <fullName evidence="1">Mot1 central domain-containing protein</fullName>
    </recommendedName>
</protein>
<dbReference type="AlphaFoldDB" id="A0A9P8Q066"/>
<evidence type="ECO:0000313" key="3">
    <source>
        <dbReference type="Proteomes" id="UP000774326"/>
    </source>
</evidence>
<reference evidence="2" key="1">
    <citation type="journal article" date="2021" name="Open Biol.">
        <title>Shared evolutionary footprints suggest mitochondrial oxidative damage underlies multiple complex I losses in fungi.</title>
        <authorList>
            <person name="Schikora-Tamarit M.A."/>
            <person name="Marcet-Houben M."/>
            <person name="Nosek J."/>
            <person name="Gabaldon T."/>
        </authorList>
    </citation>
    <scope>NUCLEOTIDE SEQUENCE</scope>
    <source>
        <strain evidence="2">CBS2887</strain>
    </source>
</reference>
<organism evidence="2 3">
    <name type="scientific">Wickerhamomyces pijperi</name>
    <name type="common">Yeast</name>
    <name type="synonym">Pichia pijperi</name>
    <dbReference type="NCBI Taxonomy" id="599730"/>
    <lineage>
        <taxon>Eukaryota</taxon>
        <taxon>Fungi</taxon>
        <taxon>Dikarya</taxon>
        <taxon>Ascomycota</taxon>
        <taxon>Saccharomycotina</taxon>
        <taxon>Saccharomycetes</taxon>
        <taxon>Phaffomycetales</taxon>
        <taxon>Wickerhamomycetaceae</taxon>
        <taxon>Wickerhamomyces</taxon>
    </lineage>
</organism>
<proteinExistence type="predicted"/>
<evidence type="ECO:0000259" key="1">
    <source>
        <dbReference type="Pfam" id="PF12054"/>
    </source>
</evidence>
<accession>A0A9P8Q066</accession>
<name>A0A9P8Q066_WICPI</name>
<reference evidence="2" key="2">
    <citation type="submission" date="2021-01" db="EMBL/GenBank/DDBJ databases">
        <authorList>
            <person name="Schikora-Tamarit M.A."/>
        </authorList>
    </citation>
    <scope>NUCLEOTIDE SEQUENCE</scope>
    <source>
        <strain evidence="2">CBS2887</strain>
    </source>
</reference>
<dbReference type="InterPro" id="IPR022707">
    <property type="entry name" value="Mot1_central_dom"/>
</dbReference>
<sequence>KHRISMAIKDATASKTNRITGILASYSAATLKLAGLPKKLTPVIRSLMESIKAEESSLLQLRAASTVSSLIVELNKVGKTNASDKMVKNLCGFLCVDTSEVPEFVPNKSFTDIVLSLRKDDSTSDPAELAAAER</sequence>
<comment type="caution">
    <text evidence="2">The sequence shown here is derived from an EMBL/GenBank/DDBJ whole genome shotgun (WGS) entry which is preliminary data.</text>
</comment>
<dbReference type="InterPro" id="IPR044972">
    <property type="entry name" value="Mot1"/>
</dbReference>
<feature type="non-terminal residue" evidence="2">
    <location>
        <position position="1"/>
    </location>
</feature>
<dbReference type="Pfam" id="PF12054">
    <property type="entry name" value="DUF3535"/>
    <property type="match status" value="1"/>
</dbReference>
<gene>
    <name evidence="2" type="ORF">WICPIJ_007303</name>
</gene>
<dbReference type="OrthoDB" id="10252227at2759"/>
<dbReference type="GO" id="GO:0017025">
    <property type="term" value="F:TBP-class protein binding"/>
    <property type="evidence" value="ECO:0007669"/>
    <property type="project" value="InterPro"/>
</dbReference>
<feature type="non-terminal residue" evidence="2">
    <location>
        <position position="134"/>
    </location>
</feature>
<dbReference type="Proteomes" id="UP000774326">
    <property type="component" value="Unassembled WGS sequence"/>
</dbReference>
<keyword evidence="3" id="KW-1185">Reference proteome</keyword>